<keyword evidence="2" id="KW-0472">Membrane</keyword>
<dbReference type="EnsemblMetazoa" id="HelroT192033">
    <property type="protein sequence ID" value="HelroP192033"/>
    <property type="gene ID" value="HelroG192033"/>
</dbReference>
<accession>T1FTI9</accession>
<feature type="region of interest" description="Disordered" evidence="1">
    <location>
        <begin position="411"/>
        <end position="458"/>
    </location>
</feature>
<evidence type="ECO:0000256" key="2">
    <source>
        <dbReference type="SAM" id="Phobius"/>
    </source>
</evidence>
<dbReference type="HOGENOM" id="CLU_597553_0_0_1"/>
<reference evidence="5" key="1">
    <citation type="submission" date="2012-12" db="EMBL/GenBank/DDBJ databases">
        <authorList>
            <person name="Hellsten U."/>
            <person name="Grimwood J."/>
            <person name="Chapman J.A."/>
            <person name="Shapiro H."/>
            <person name="Aerts A."/>
            <person name="Otillar R.P."/>
            <person name="Terry A.Y."/>
            <person name="Boore J.L."/>
            <person name="Simakov O."/>
            <person name="Marletaz F."/>
            <person name="Cho S.-J."/>
            <person name="Edsinger-Gonzales E."/>
            <person name="Havlak P."/>
            <person name="Kuo D.-H."/>
            <person name="Larsson T."/>
            <person name="Lv J."/>
            <person name="Arendt D."/>
            <person name="Savage R."/>
            <person name="Osoegawa K."/>
            <person name="de Jong P."/>
            <person name="Lindberg D.R."/>
            <person name="Seaver E.C."/>
            <person name="Weisblat D.A."/>
            <person name="Putnam N.H."/>
            <person name="Grigoriev I.V."/>
            <person name="Rokhsar D.S."/>
        </authorList>
    </citation>
    <scope>NUCLEOTIDE SEQUENCE</scope>
</reference>
<reference evidence="3 5" key="2">
    <citation type="journal article" date="2013" name="Nature">
        <title>Insights into bilaterian evolution from three spiralian genomes.</title>
        <authorList>
            <person name="Simakov O."/>
            <person name="Marletaz F."/>
            <person name="Cho S.J."/>
            <person name="Edsinger-Gonzales E."/>
            <person name="Havlak P."/>
            <person name="Hellsten U."/>
            <person name="Kuo D.H."/>
            <person name="Larsson T."/>
            <person name="Lv J."/>
            <person name="Arendt D."/>
            <person name="Savage R."/>
            <person name="Osoegawa K."/>
            <person name="de Jong P."/>
            <person name="Grimwood J."/>
            <person name="Chapman J.A."/>
            <person name="Shapiro H."/>
            <person name="Aerts A."/>
            <person name="Otillar R.P."/>
            <person name="Terry A.Y."/>
            <person name="Boore J.L."/>
            <person name="Grigoriev I.V."/>
            <person name="Lindberg D.R."/>
            <person name="Seaver E.C."/>
            <person name="Weisblat D.A."/>
            <person name="Putnam N.H."/>
            <person name="Rokhsar D.S."/>
        </authorList>
    </citation>
    <scope>NUCLEOTIDE SEQUENCE</scope>
</reference>
<feature type="transmembrane region" description="Helical" evidence="2">
    <location>
        <begin position="148"/>
        <end position="170"/>
    </location>
</feature>
<dbReference type="GeneID" id="20212136"/>
<evidence type="ECO:0000313" key="4">
    <source>
        <dbReference type="EnsemblMetazoa" id="HelroP192033"/>
    </source>
</evidence>
<evidence type="ECO:0008006" key="6">
    <source>
        <dbReference type="Google" id="ProtNLM"/>
    </source>
</evidence>
<keyword evidence="2" id="KW-1133">Transmembrane helix</keyword>
<proteinExistence type="predicted"/>
<dbReference type="STRING" id="6412.T1FTI9"/>
<dbReference type="Gene3D" id="2.60.40.10">
    <property type="entry name" value="Immunoglobulins"/>
    <property type="match status" value="1"/>
</dbReference>
<dbReference type="EMBL" id="AMQM01004687">
    <property type="status" value="NOT_ANNOTATED_CDS"/>
    <property type="molecule type" value="Genomic_DNA"/>
</dbReference>
<dbReference type="RefSeq" id="XP_009018573.1">
    <property type="nucleotide sequence ID" value="XM_009020325.1"/>
</dbReference>
<dbReference type="CTD" id="20212136"/>
<keyword evidence="5" id="KW-1185">Reference proteome</keyword>
<dbReference type="KEGG" id="hro:HELRODRAFT_192033"/>
<sequence>MCDIPDLAVVQCQVGADNGYYVTYAYAEGYVNVLERTTINHNQSNLRDVVWQANVAVEFSVAYLNDASTDVTVLWYFRENQILPGNDERLIISADGRSLLINMTGEVDGGRHRCGSYRCVVTNKYSTDEKVVSLKYEEIVPPPRTASLWWISLIVVGVLLLLLLLLFLLFCCGCIECCACWLRYCACCVCWLRCSPCCWFCADKKEVYSVEEKEQMRAYNSSRQLRSVDISGFASSNQQTNGDISNIKNNIHSSSNNNSFSSSYNGQVNLGHTEGNTHNVMTSDDNIHRNSYQRESISNINNTDINQATTSTTKQSNKISMIDGCSVAYNYKYDHYVHPTLHETNSTNLNYQKKTDYNDNSNDEPILRPLLRASGHENLNSLSGASFTRRISSVRGSSSYERKKFEIVDVPDDGDDYYDDDDDAAGSCGAGGGASGLQRNYSNRVKSSRYVHESYSEI</sequence>
<gene>
    <name evidence="4" type="primary">20212136</name>
    <name evidence="3" type="ORF">HELRODRAFT_192033</name>
</gene>
<evidence type="ECO:0000313" key="5">
    <source>
        <dbReference type="Proteomes" id="UP000015101"/>
    </source>
</evidence>
<dbReference type="InterPro" id="IPR013783">
    <property type="entry name" value="Ig-like_fold"/>
</dbReference>
<keyword evidence="2" id="KW-0812">Transmembrane</keyword>
<feature type="compositionally biased region" description="Acidic residues" evidence="1">
    <location>
        <begin position="411"/>
        <end position="424"/>
    </location>
</feature>
<dbReference type="SUPFAM" id="SSF48726">
    <property type="entry name" value="Immunoglobulin"/>
    <property type="match status" value="1"/>
</dbReference>
<dbReference type="InterPro" id="IPR036179">
    <property type="entry name" value="Ig-like_dom_sf"/>
</dbReference>
<evidence type="ECO:0000256" key="1">
    <source>
        <dbReference type="SAM" id="MobiDB-lite"/>
    </source>
</evidence>
<reference evidence="4" key="3">
    <citation type="submission" date="2015-06" db="UniProtKB">
        <authorList>
            <consortium name="EnsemblMetazoa"/>
        </authorList>
    </citation>
    <scope>IDENTIFICATION</scope>
</reference>
<organism evidence="4 5">
    <name type="scientific">Helobdella robusta</name>
    <name type="common">Californian leech</name>
    <dbReference type="NCBI Taxonomy" id="6412"/>
    <lineage>
        <taxon>Eukaryota</taxon>
        <taxon>Metazoa</taxon>
        <taxon>Spiralia</taxon>
        <taxon>Lophotrochozoa</taxon>
        <taxon>Annelida</taxon>
        <taxon>Clitellata</taxon>
        <taxon>Hirudinea</taxon>
        <taxon>Rhynchobdellida</taxon>
        <taxon>Glossiphoniidae</taxon>
        <taxon>Helobdella</taxon>
    </lineage>
</organism>
<protein>
    <recommendedName>
        <fullName evidence="6">Ig-like domain-containing protein</fullName>
    </recommendedName>
</protein>
<dbReference type="InParanoid" id="T1FTI9"/>
<dbReference type="Proteomes" id="UP000015101">
    <property type="component" value="Unassembled WGS sequence"/>
</dbReference>
<evidence type="ECO:0000313" key="3">
    <source>
        <dbReference type="EMBL" id="ESO03425.1"/>
    </source>
</evidence>
<dbReference type="AlphaFoldDB" id="T1FTI9"/>
<dbReference type="EMBL" id="KB096633">
    <property type="protein sequence ID" value="ESO03425.1"/>
    <property type="molecule type" value="Genomic_DNA"/>
</dbReference>
<name>T1FTI9_HELRO</name>